<dbReference type="Pfam" id="PF04041">
    <property type="entry name" value="Glyco_hydro_130"/>
    <property type="match status" value="1"/>
</dbReference>
<evidence type="ECO:0000313" key="3">
    <source>
        <dbReference type="EMBL" id="CAB4706051.1"/>
    </source>
</evidence>
<reference evidence="3" key="1">
    <citation type="submission" date="2020-05" db="EMBL/GenBank/DDBJ databases">
        <authorList>
            <person name="Chiriac C."/>
            <person name="Salcher M."/>
            <person name="Ghai R."/>
            <person name="Kavagutti S V."/>
        </authorList>
    </citation>
    <scope>NUCLEOTIDE SEQUENCE</scope>
</reference>
<name>A0A6J6Q2L0_9ZZZZ</name>
<gene>
    <name evidence="3" type="ORF">UFOPK2399_01672</name>
</gene>
<dbReference type="InterPro" id="IPR007184">
    <property type="entry name" value="Mannoside_phosphorylase"/>
</dbReference>
<accession>A0A6J6Q2L0</accession>
<dbReference type="EMBL" id="CAEZXP010000006">
    <property type="protein sequence ID" value="CAB4706051.1"/>
    <property type="molecule type" value="Genomic_DNA"/>
</dbReference>
<sequence length="340" mass="37679">MSSFHENPDGILDRRIPVRRVSDAPVIPYGSVAGYGPIFNAGAVFHDGQYHVFARGVRDHYHRNPGSGARFLDYVSDILIFTSRDGMNFEFQQVLARASSEGVNCYEDARVHLVESNGVPQWVMTYTNLPEPKPGTYWRIGVDILNYANGRFSLDGVQNRVVGPEGEPDKDGIVFNLRDGRVALIHRIYPNMQIAIFDSVEDLLNPPVGYWERHMAEIDKYVIIEPAPDSLGVGAGAPPIVTDDGLLLIYHERGGDTHYTTKVALLDYDTGQIVSRLELPIMRPQLDWERHGDVDNVVFVQGAVPRPDGTIYLTYGAADRCTGAAVLDTETVLAALRKAA</sequence>
<proteinExistence type="predicted"/>
<dbReference type="PANTHER" id="PTHR34106:SF5">
    <property type="entry name" value="GLYCOSIDASE"/>
    <property type="match status" value="1"/>
</dbReference>
<keyword evidence="1" id="KW-0328">Glycosyltransferase</keyword>
<dbReference type="SUPFAM" id="SSF75005">
    <property type="entry name" value="Arabinanase/levansucrase/invertase"/>
    <property type="match status" value="1"/>
</dbReference>
<organism evidence="3">
    <name type="scientific">freshwater metagenome</name>
    <dbReference type="NCBI Taxonomy" id="449393"/>
    <lineage>
        <taxon>unclassified sequences</taxon>
        <taxon>metagenomes</taxon>
        <taxon>ecological metagenomes</taxon>
    </lineage>
</organism>
<keyword evidence="2" id="KW-0808">Transferase</keyword>
<dbReference type="PANTHER" id="PTHR34106">
    <property type="entry name" value="GLYCOSIDASE"/>
    <property type="match status" value="1"/>
</dbReference>
<dbReference type="Gene3D" id="2.115.10.20">
    <property type="entry name" value="Glycosyl hydrolase domain, family 43"/>
    <property type="match status" value="1"/>
</dbReference>
<evidence type="ECO:0000256" key="1">
    <source>
        <dbReference type="ARBA" id="ARBA00022676"/>
    </source>
</evidence>
<dbReference type="AlphaFoldDB" id="A0A6J6Q2L0"/>
<protein>
    <submittedName>
        <fullName evidence="3">Unannotated protein</fullName>
    </submittedName>
</protein>
<dbReference type="GO" id="GO:0016757">
    <property type="term" value="F:glycosyltransferase activity"/>
    <property type="evidence" value="ECO:0007669"/>
    <property type="project" value="UniProtKB-KW"/>
</dbReference>
<evidence type="ECO:0000256" key="2">
    <source>
        <dbReference type="ARBA" id="ARBA00022679"/>
    </source>
</evidence>
<dbReference type="InterPro" id="IPR023296">
    <property type="entry name" value="Glyco_hydro_beta-prop_sf"/>
</dbReference>